<dbReference type="Proteomes" id="UP000198243">
    <property type="component" value="Chromosome I"/>
</dbReference>
<name>A0A1C4XST0_9ACTN</name>
<dbReference type="AlphaFoldDB" id="A0A1C4XST0"/>
<accession>A0A1C4XST0</accession>
<sequence>MVHMTSDAQYQAKVSSIEQVPVWFAGNPLNG</sequence>
<organism evidence="1 2">
    <name type="scientific">Micromonospora coriariae</name>
    <dbReference type="NCBI Taxonomy" id="285665"/>
    <lineage>
        <taxon>Bacteria</taxon>
        <taxon>Bacillati</taxon>
        <taxon>Actinomycetota</taxon>
        <taxon>Actinomycetes</taxon>
        <taxon>Micromonosporales</taxon>
        <taxon>Micromonosporaceae</taxon>
        <taxon>Micromonospora</taxon>
    </lineage>
</organism>
<evidence type="ECO:0000313" key="1">
    <source>
        <dbReference type="EMBL" id="SCF11535.1"/>
    </source>
</evidence>
<evidence type="ECO:0000313" key="2">
    <source>
        <dbReference type="Proteomes" id="UP000198243"/>
    </source>
</evidence>
<protein>
    <submittedName>
        <fullName evidence="1">Uncharacterized protein</fullName>
    </submittedName>
</protein>
<gene>
    <name evidence="1" type="ORF">GA0070607_5709</name>
</gene>
<dbReference type="EMBL" id="LT607412">
    <property type="protein sequence ID" value="SCF11535.1"/>
    <property type="molecule type" value="Genomic_DNA"/>
</dbReference>
<keyword evidence="2" id="KW-1185">Reference proteome</keyword>
<reference evidence="2" key="1">
    <citation type="submission" date="2016-06" db="EMBL/GenBank/DDBJ databases">
        <authorList>
            <person name="Varghese N."/>
            <person name="Submissions Spin"/>
        </authorList>
    </citation>
    <scope>NUCLEOTIDE SEQUENCE [LARGE SCALE GENOMIC DNA]</scope>
    <source>
        <strain evidence="2">DSM 44875</strain>
    </source>
</reference>
<proteinExistence type="predicted"/>